<comment type="caution">
    <text evidence="5">The sequence shown here is derived from an EMBL/GenBank/DDBJ whole genome shotgun (WGS) entry which is preliminary data.</text>
</comment>
<feature type="domain" description="Response regulatory" evidence="4">
    <location>
        <begin position="14"/>
        <end position="131"/>
    </location>
</feature>
<keyword evidence="6" id="KW-1185">Reference proteome</keyword>
<dbReference type="PANTHER" id="PTHR43384:SF6">
    <property type="entry name" value="SEPTUM SITE-DETERMINING PROTEIN MIND HOMOLOG, CHLOROPLASTIC"/>
    <property type="match status" value="1"/>
</dbReference>
<dbReference type="Proteomes" id="UP001410394">
    <property type="component" value="Unassembled WGS sequence"/>
</dbReference>
<dbReference type="Gene3D" id="3.40.50.300">
    <property type="entry name" value="P-loop containing nucleotide triphosphate hydrolases"/>
    <property type="match status" value="1"/>
</dbReference>
<evidence type="ECO:0000259" key="4">
    <source>
        <dbReference type="PROSITE" id="PS50110"/>
    </source>
</evidence>
<evidence type="ECO:0000313" key="5">
    <source>
        <dbReference type="EMBL" id="MEN3068959.1"/>
    </source>
</evidence>
<keyword evidence="3" id="KW-0597">Phosphoprotein</keyword>
<feature type="modified residue" description="4-aspartylphosphate" evidence="3">
    <location>
        <position position="66"/>
    </location>
</feature>
<accession>A0ABU9YYS4</accession>
<reference evidence="5 6" key="1">
    <citation type="journal article" date="2018" name="Int. J. Syst. Evol. Microbiol.">
        <title>Uliginosibacterium sediminicola sp. nov., isolated from freshwater sediment.</title>
        <authorList>
            <person name="Hwang W.M."/>
            <person name="Kim S.M."/>
            <person name="Kang K."/>
            <person name="Ahn T.Y."/>
        </authorList>
    </citation>
    <scope>NUCLEOTIDE SEQUENCE [LARGE SCALE GENOMIC DNA]</scope>
    <source>
        <strain evidence="5 6">M1-21</strain>
    </source>
</reference>
<dbReference type="Gene3D" id="3.40.50.2300">
    <property type="match status" value="1"/>
</dbReference>
<protein>
    <recommendedName>
        <fullName evidence="4">Response regulatory domain-containing protein</fullName>
    </recommendedName>
</protein>
<gene>
    <name evidence="5" type="ORF">ABDB84_10750</name>
</gene>
<dbReference type="InterPro" id="IPR001789">
    <property type="entry name" value="Sig_transdc_resp-reg_receiver"/>
</dbReference>
<organism evidence="5 6">
    <name type="scientific">Uliginosibacterium sediminicola</name>
    <dbReference type="NCBI Taxonomy" id="2024550"/>
    <lineage>
        <taxon>Bacteria</taxon>
        <taxon>Pseudomonadati</taxon>
        <taxon>Pseudomonadota</taxon>
        <taxon>Betaproteobacteria</taxon>
        <taxon>Rhodocyclales</taxon>
        <taxon>Zoogloeaceae</taxon>
        <taxon>Uliginosibacterium</taxon>
    </lineage>
</organism>
<keyword evidence="1" id="KW-0547">Nucleotide-binding</keyword>
<dbReference type="PANTHER" id="PTHR43384">
    <property type="entry name" value="SEPTUM SITE-DETERMINING PROTEIN MIND HOMOLOG, CHLOROPLASTIC-RELATED"/>
    <property type="match status" value="1"/>
</dbReference>
<sequence>MSSNSAASERSAADSLVAFVAAPEYAALGDLLQRLQRVPQALQVGGVPEALAWAASNVLPGILLVDLAAEAHPLQAMAELAAAYGPATRIIAVGDAQDVDFYRQLLQAGAVDYLLKPLRLSLLANTLERAANGIPLGMGERLPGGRTVAIVGASGGAGCSCIAAALGQLIAGQRQMPCVLVDFDRSKGDLPLLLGTDADAGLAALLAAPEIDPRMLQRSLRSLPPALSGGVPQRLHLLAQRPAPHLRVDPERVLELGGALTQLFSLVIWDMPSCHTEGVAEVLDHADVRLLLCELNVQSARHVHRLVQRFGDERSGQRLLLVLNPTRPAGAAPLTQAQFEEFIGRRIDCQLPYAGSSLADSLLKGPLDPASHSGFAQAVLGLADSVLGRAPQRAAPVRAGWLQKLLPNAAKRHSYS</sequence>
<dbReference type="InterPro" id="IPR027417">
    <property type="entry name" value="P-loop_NTPase"/>
</dbReference>
<dbReference type="PROSITE" id="PS50110">
    <property type="entry name" value="RESPONSE_REGULATORY"/>
    <property type="match status" value="1"/>
</dbReference>
<keyword evidence="2" id="KW-0067">ATP-binding</keyword>
<proteinExistence type="predicted"/>
<dbReference type="RefSeq" id="WP_345919730.1">
    <property type="nucleotide sequence ID" value="NZ_JBDIVE010000005.1"/>
</dbReference>
<dbReference type="InterPro" id="IPR050625">
    <property type="entry name" value="ParA/MinD_ATPase"/>
</dbReference>
<dbReference type="SUPFAM" id="SSF52172">
    <property type="entry name" value="CheY-like"/>
    <property type="match status" value="1"/>
</dbReference>
<dbReference type="SUPFAM" id="SSF52540">
    <property type="entry name" value="P-loop containing nucleoside triphosphate hydrolases"/>
    <property type="match status" value="1"/>
</dbReference>
<evidence type="ECO:0000256" key="2">
    <source>
        <dbReference type="ARBA" id="ARBA00022840"/>
    </source>
</evidence>
<evidence type="ECO:0000256" key="3">
    <source>
        <dbReference type="PROSITE-ProRule" id="PRU00169"/>
    </source>
</evidence>
<dbReference type="EMBL" id="JBDIVE010000005">
    <property type="protein sequence ID" value="MEN3068959.1"/>
    <property type="molecule type" value="Genomic_DNA"/>
</dbReference>
<name>A0ABU9YYS4_9RHOO</name>
<dbReference type="InterPro" id="IPR011006">
    <property type="entry name" value="CheY-like_superfamily"/>
</dbReference>
<evidence type="ECO:0000313" key="6">
    <source>
        <dbReference type="Proteomes" id="UP001410394"/>
    </source>
</evidence>
<evidence type="ECO:0000256" key="1">
    <source>
        <dbReference type="ARBA" id="ARBA00022741"/>
    </source>
</evidence>